<comment type="caution">
    <text evidence="4">The sequence shown here is derived from an EMBL/GenBank/DDBJ whole genome shotgun (WGS) entry which is preliminary data.</text>
</comment>
<name>A0ABV5PV20_9ACTN</name>
<dbReference type="PANTHER" id="PTHR30118:SF15">
    <property type="entry name" value="TRANSCRIPTIONAL REGULATORY PROTEIN"/>
    <property type="match status" value="1"/>
</dbReference>
<dbReference type="EMBL" id="JBHMCE010000002">
    <property type="protein sequence ID" value="MFB9526568.1"/>
    <property type="molecule type" value="Genomic_DNA"/>
</dbReference>
<dbReference type="RefSeq" id="WP_346123706.1">
    <property type="nucleotide sequence ID" value="NZ_BAAAXC010000014.1"/>
</dbReference>
<evidence type="ECO:0000256" key="2">
    <source>
        <dbReference type="ARBA" id="ARBA00023125"/>
    </source>
</evidence>
<evidence type="ECO:0000256" key="1">
    <source>
        <dbReference type="ARBA" id="ARBA00023015"/>
    </source>
</evidence>
<protein>
    <recommendedName>
        <fullName evidence="6">LysR substrate-binding domain-containing protein</fullName>
    </recommendedName>
</protein>
<evidence type="ECO:0000256" key="3">
    <source>
        <dbReference type="ARBA" id="ARBA00023163"/>
    </source>
</evidence>
<sequence length="84" mass="9448">MRGRFQLLPTLVAGVRRVALIQRRLAELLRDLAPVRALPCPFEAVPLQEALWGHPVHTHDAAHTWLRETAARVAAELTAPWEGR</sequence>
<dbReference type="PANTHER" id="PTHR30118">
    <property type="entry name" value="HTH-TYPE TRANSCRIPTIONAL REGULATOR LEUO-RELATED"/>
    <property type="match status" value="1"/>
</dbReference>
<keyword evidence="1" id="KW-0805">Transcription regulation</keyword>
<organism evidence="4 5">
    <name type="scientific">Nonomuraea roseola</name>
    <dbReference type="NCBI Taxonomy" id="46179"/>
    <lineage>
        <taxon>Bacteria</taxon>
        <taxon>Bacillati</taxon>
        <taxon>Actinomycetota</taxon>
        <taxon>Actinomycetes</taxon>
        <taxon>Streptosporangiales</taxon>
        <taxon>Streptosporangiaceae</taxon>
        <taxon>Nonomuraea</taxon>
    </lineage>
</organism>
<evidence type="ECO:0008006" key="6">
    <source>
        <dbReference type="Google" id="ProtNLM"/>
    </source>
</evidence>
<evidence type="ECO:0000313" key="5">
    <source>
        <dbReference type="Proteomes" id="UP001589646"/>
    </source>
</evidence>
<dbReference type="InterPro" id="IPR050389">
    <property type="entry name" value="LysR-type_TF"/>
</dbReference>
<keyword evidence="2" id="KW-0238">DNA-binding</keyword>
<dbReference type="Proteomes" id="UP001589646">
    <property type="component" value="Unassembled WGS sequence"/>
</dbReference>
<accession>A0ABV5PV20</accession>
<keyword evidence="3" id="KW-0804">Transcription</keyword>
<evidence type="ECO:0000313" key="4">
    <source>
        <dbReference type="EMBL" id="MFB9526568.1"/>
    </source>
</evidence>
<dbReference type="Gene3D" id="3.40.190.10">
    <property type="entry name" value="Periplasmic binding protein-like II"/>
    <property type="match status" value="2"/>
</dbReference>
<reference evidence="4 5" key="1">
    <citation type="submission" date="2024-09" db="EMBL/GenBank/DDBJ databases">
        <authorList>
            <person name="Sun Q."/>
            <person name="Mori K."/>
        </authorList>
    </citation>
    <scope>NUCLEOTIDE SEQUENCE [LARGE SCALE GENOMIC DNA]</scope>
    <source>
        <strain evidence="4 5">JCM 3323</strain>
    </source>
</reference>
<keyword evidence="5" id="KW-1185">Reference proteome</keyword>
<gene>
    <name evidence="4" type="ORF">ACFFRN_08075</name>
</gene>
<proteinExistence type="predicted"/>